<evidence type="ECO:0000313" key="13">
    <source>
        <dbReference type="Proteomes" id="UP000324767"/>
    </source>
</evidence>
<evidence type="ECO:0000256" key="6">
    <source>
        <dbReference type="ARBA" id="ARBA00023277"/>
    </source>
</evidence>
<organism evidence="12 13">
    <name type="scientific">Lasallia pustulata</name>
    <dbReference type="NCBI Taxonomy" id="136370"/>
    <lineage>
        <taxon>Eukaryota</taxon>
        <taxon>Fungi</taxon>
        <taxon>Dikarya</taxon>
        <taxon>Ascomycota</taxon>
        <taxon>Pezizomycotina</taxon>
        <taxon>Lecanoromycetes</taxon>
        <taxon>OSLEUM clade</taxon>
        <taxon>Umbilicariomycetidae</taxon>
        <taxon>Umbilicariales</taxon>
        <taxon>Umbilicariaceae</taxon>
        <taxon>Lasallia</taxon>
    </lineage>
</organism>
<feature type="domain" description="Chitin-binding type-1" evidence="10">
    <location>
        <begin position="98"/>
        <end position="142"/>
    </location>
</feature>
<dbReference type="InterPro" id="IPR036861">
    <property type="entry name" value="Endochitinase-like_sf"/>
</dbReference>
<feature type="disulfide bond" evidence="8">
    <location>
        <begin position="162"/>
        <end position="174"/>
    </location>
</feature>
<dbReference type="Pfam" id="PF00187">
    <property type="entry name" value="Chitin_bind_1"/>
    <property type="match status" value="3"/>
</dbReference>
<keyword evidence="3" id="KW-0479">Metal-binding</keyword>
<keyword evidence="5" id="KW-0378">Hydrolase</keyword>
<dbReference type="Proteomes" id="UP000324767">
    <property type="component" value="Unassembled WGS sequence"/>
</dbReference>
<evidence type="ECO:0000259" key="10">
    <source>
        <dbReference type="PROSITE" id="PS50941"/>
    </source>
</evidence>
<evidence type="ECO:0000256" key="3">
    <source>
        <dbReference type="ARBA" id="ARBA00022723"/>
    </source>
</evidence>
<feature type="chain" id="PRO_5024374542" evidence="9">
    <location>
        <begin position="21"/>
        <end position="475"/>
    </location>
</feature>
<evidence type="ECO:0000256" key="8">
    <source>
        <dbReference type="PROSITE-ProRule" id="PRU00261"/>
    </source>
</evidence>
<dbReference type="InterPro" id="IPR001002">
    <property type="entry name" value="Chitin-bd_1"/>
</dbReference>
<accession>A0A5M8PUA1</accession>
<comment type="caution">
    <text evidence="12">The sequence shown here is derived from an EMBL/GenBank/DDBJ whole genome shotgun (WGS) entry which is preliminary data.</text>
</comment>
<evidence type="ECO:0000256" key="5">
    <source>
        <dbReference type="ARBA" id="ARBA00022801"/>
    </source>
</evidence>
<dbReference type="OrthoDB" id="2125469at2759"/>
<feature type="disulfide bond" evidence="8">
    <location>
        <begin position="63"/>
        <end position="77"/>
    </location>
</feature>
<feature type="disulfide bond" evidence="8">
    <location>
        <begin position="115"/>
        <end position="129"/>
    </location>
</feature>
<dbReference type="Pfam" id="PF01522">
    <property type="entry name" value="Polysacc_deac_1"/>
    <property type="match status" value="1"/>
</dbReference>
<dbReference type="Gene3D" id="3.20.20.370">
    <property type="entry name" value="Glycoside hydrolase/deacetylase"/>
    <property type="match status" value="1"/>
</dbReference>
<keyword evidence="2 8" id="KW-0147">Chitin-binding</keyword>
<feature type="signal peptide" evidence="9">
    <location>
        <begin position="1"/>
        <end position="20"/>
    </location>
</feature>
<feature type="domain" description="Chitin-binding type-1" evidence="10">
    <location>
        <begin position="150"/>
        <end position="195"/>
    </location>
</feature>
<evidence type="ECO:0000313" key="12">
    <source>
        <dbReference type="EMBL" id="KAA6412246.1"/>
    </source>
</evidence>
<dbReference type="SUPFAM" id="SSF57016">
    <property type="entry name" value="Plant lectins/antimicrobial peptides"/>
    <property type="match status" value="3"/>
</dbReference>
<reference evidence="12 13" key="1">
    <citation type="submission" date="2019-09" db="EMBL/GenBank/DDBJ databases">
        <title>The hologenome of the rock-dwelling lichen Lasallia pustulata.</title>
        <authorList>
            <person name="Greshake Tzovaras B."/>
            <person name="Segers F."/>
            <person name="Bicker A."/>
            <person name="Dal Grande F."/>
            <person name="Otte J."/>
            <person name="Hankeln T."/>
            <person name="Schmitt I."/>
            <person name="Ebersberger I."/>
        </authorList>
    </citation>
    <scope>NUCLEOTIDE SEQUENCE [LARGE SCALE GENOMIC DNA]</scope>
    <source>
        <strain evidence="12">A1-1</strain>
    </source>
</reference>
<dbReference type="AlphaFoldDB" id="A0A5M8PUA1"/>
<dbReference type="InterPro" id="IPR018371">
    <property type="entry name" value="Chitin-binding_1_CS"/>
</dbReference>
<dbReference type="GO" id="GO:0046872">
    <property type="term" value="F:metal ion binding"/>
    <property type="evidence" value="ECO:0007669"/>
    <property type="project" value="UniProtKB-KW"/>
</dbReference>
<keyword evidence="6" id="KW-0119">Carbohydrate metabolism</keyword>
<dbReference type="PANTHER" id="PTHR46471">
    <property type="entry name" value="CHITIN DEACETYLASE"/>
    <property type="match status" value="1"/>
</dbReference>
<protein>
    <submittedName>
        <fullName evidence="12">Chitin deacetylase</fullName>
    </submittedName>
</protein>
<dbReference type="Gene3D" id="3.30.60.10">
    <property type="entry name" value="Endochitinase-like"/>
    <property type="match status" value="3"/>
</dbReference>
<name>A0A5M8PUA1_9LECA</name>
<dbReference type="CDD" id="cd10951">
    <property type="entry name" value="CE4_ClCDA_like"/>
    <property type="match status" value="1"/>
</dbReference>
<dbReference type="EMBL" id="VXIT01000006">
    <property type="protein sequence ID" value="KAA6412246.1"/>
    <property type="molecule type" value="Genomic_DNA"/>
</dbReference>
<feature type="domain" description="NodB homology" evidence="11">
    <location>
        <begin position="228"/>
        <end position="425"/>
    </location>
</feature>
<keyword evidence="4 9" id="KW-0732">Signal</keyword>
<dbReference type="PROSITE" id="PS51677">
    <property type="entry name" value="NODB"/>
    <property type="match status" value="1"/>
</dbReference>
<dbReference type="SUPFAM" id="SSF88713">
    <property type="entry name" value="Glycoside hydrolase/deacetylase"/>
    <property type="match status" value="1"/>
</dbReference>
<sequence length="475" mass="51107">MPYNYLPIVLGLALARISTALPAEDAGSLNPLSQRALTPDDTCGDIFNGNNNSYICDPAGGRCCSAYGYCGNTKDYCGTGCQPAFGTCSGSEFVFLDSNKCGFENDDNSCLSGLCCSAAGYCGNTTDYCTIGCQTGYGVCTTNMSDGDGAGTCGPAFGNAECPDGQCCSYTGYCGRTEVYCNDPYCQYEYGICDSNTTPAGPSTLTDPRPLLGSVTYTHDIIDCVEKNVVALSFDDGPWNFTNELLDTLASFGFHATFFITGNNLGKGPIDTTPPYPTIIQRMIADGHQVASHTWSHYSLQNLSSAMRYDQMGKNERALANIIGKYPTYMRPPYSQCDAPSGCQADMLALGYHRIYFDLNTQDYLNPLPTQIQKSKDLVAATLSQSAKLPNVDFLSIQHDVIEQSVTNLTSYYLGLIKAKGWKGVPVGECLHDPPANWYRVPQSGNQMVSVVNSPPITVSSSMSTNTFVGYSNSN</sequence>
<feature type="disulfide bond" evidence="8">
    <location>
        <begin position="101"/>
        <end position="116"/>
    </location>
</feature>
<dbReference type="GO" id="GO:0016810">
    <property type="term" value="F:hydrolase activity, acting on carbon-nitrogen (but not peptide) bonds"/>
    <property type="evidence" value="ECO:0007669"/>
    <property type="project" value="InterPro"/>
</dbReference>
<feature type="disulfide bond" evidence="8">
    <location>
        <begin position="167"/>
        <end position="181"/>
    </location>
</feature>
<evidence type="ECO:0000256" key="1">
    <source>
        <dbReference type="ARBA" id="ARBA00001941"/>
    </source>
</evidence>
<proteinExistence type="predicted"/>
<keyword evidence="8" id="KW-1015">Disulfide bond</keyword>
<keyword evidence="7" id="KW-0170">Cobalt</keyword>
<feature type="disulfide bond" evidence="8">
    <location>
        <begin position="153"/>
        <end position="168"/>
    </location>
</feature>
<dbReference type="PANTHER" id="PTHR46471:SF8">
    <property type="entry name" value="CHITIN DEACETYLASE"/>
    <property type="match status" value="1"/>
</dbReference>
<dbReference type="GO" id="GO:0008061">
    <property type="term" value="F:chitin binding"/>
    <property type="evidence" value="ECO:0007669"/>
    <property type="project" value="UniProtKB-UniRule"/>
</dbReference>
<dbReference type="CDD" id="cd00035">
    <property type="entry name" value="ChtBD1"/>
    <property type="match status" value="1"/>
</dbReference>
<dbReference type="CDD" id="cd11618">
    <property type="entry name" value="ChtBD1_1"/>
    <property type="match status" value="1"/>
</dbReference>
<comment type="caution">
    <text evidence="8">Lacks conserved residue(s) required for the propagation of feature annotation.</text>
</comment>
<evidence type="ECO:0000259" key="11">
    <source>
        <dbReference type="PROSITE" id="PS51677"/>
    </source>
</evidence>
<dbReference type="SMART" id="SM00270">
    <property type="entry name" value="ChtBD1"/>
    <property type="match status" value="3"/>
</dbReference>
<feature type="disulfide bond" evidence="8">
    <location>
        <begin position="110"/>
        <end position="122"/>
    </location>
</feature>
<feature type="domain" description="Chitin-binding type-1" evidence="10">
    <location>
        <begin position="40"/>
        <end position="90"/>
    </location>
</feature>
<gene>
    <name evidence="12" type="ORF">FRX48_04398</name>
</gene>
<dbReference type="GO" id="GO:0005975">
    <property type="term" value="P:carbohydrate metabolic process"/>
    <property type="evidence" value="ECO:0007669"/>
    <property type="project" value="InterPro"/>
</dbReference>
<dbReference type="InterPro" id="IPR011330">
    <property type="entry name" value="Glyco_hydro/deAcase_b/a-brl"/>
</dbReference>
<dbReference type="InterPro" id="IPR002509">
    <property type="entry name" value="NODB_dom"/>
</dbReference>
<evidence type="ECO:0000256" key="2">
    <source>
        <dbReference type="ARBA" id="ARBA00022669"/>
    </source>
</evidence>
<evidence type="ECO:0000256" key="4">
    <source>
        <dbReference type="ARBA" id="ARBA00022729"/>
    </source>
</evidence>
<evidence type="ECO:0000256" key="7">
    <source>
        <dbReference type="ARBA" id="ARBA00023285"/>
    </source>
</evidence>
<dbReference type="PROSITE" id="PS00026">
    <property type="entry name" value="CHIT_BIND_I_1"/>
    <property type="match status" value="2"/>
</dbReference>
<dbReference type="PROSITE" id="PS50941">
    <property type="entry name" value="CHIT_BIND_I_2"/>
    <property type="match status" value="3"/>
</dbReference>
<comment type="cofactor">
    <cofactor evidence="1">
        <name>Co(2+)</name>
        <dbReference type="ChEBI" id="CHEBI:48828"/>
    </cofactor>
</comment>
<evidence type="ECO:0000256" key="9">
    <source>
        <dbReference type="SAM" id="SignalP"/>
    </source>
</evidence>